<organism evidence="3 4">
    <name type="scientific">Acidovorax kalamii</name>
    <dbReference type="NCBI Taxonomy" id="2004485"/>
    <lineage>
        <taxon>Bacteria</taxon>
        <taxon>Pseudomonadati</taxon>
        <taxon>Pseudomonadota</taxon>
        <taxon>Betaproteobacteria</taxon>
        <taxon>Burkholderiales</taxon>
        <taxon>Comamonadaceae</taxon>
        <taxon>Acidovorax</taxon>
    </lineage>
</organism>
<dbReference type="GO" id="GO:0046872">
    <property type="term" value="F:metal ion binding"/>
    <property type="evidence" value="ECO:0007669"/>
    <property type="project" value="UniProtKB-KW"/>
</dbReference>
<protein>
    <submittedName>
        <fullName evidence="3">VOC family virulence protein</fullName>
    </submittedName>
</protein>
<keyword evidence="1" id="KW-0479">Metal-binding</keyword>
<dbReference type="Proteomes" id="UP000215441">
    <property type="component" value="Unassembled WGS sequence"/>
</dbReference>
<gene>
    <name evidence="3" type="ORF">CBY09_23235</name>
</gene>
<evidence type="ECO:0000313" key="3">
    <source>
        <dbReference type="EMBL" id="OYD47784.1"/>
    </source>
</evidence>
<dbReference type="SUPFAM" id="SSF54593">
    <property type="entry name" value="Glyoxalase/Bleomycin resistance protein/Dihydroxybiphenyl dioxygenase"/>
    <property type="match status" value="1"/>
</dbReference>
<dbReference type="CDD" id="cd07253">
    <property type="entry name" value="GLOD5"/>
    <property type="match status" value="1"/>
</dbReference>
<dbReference type="PROSITE" id="PS00934">
    <property type="entry name" value="GLYOXALASE_I_1"/>
    <property type="match status" value="1"/>
</dbReference>
<dbReference type="Pfam" id="PF00903">
    <property type="entry name" value="Glyoxalase"/>
    <property type="match status" value="1"/>
</dbReference>
<proteinExistence type="predicted"/>
<feature type="domain" description="VOC" evidence="2">
    <location>
        <begin position="7"/>
        <end position="127"/>
    </location>
</feature>
<dbReference type="RefSeq" id="WP_094291938.1">
    <property type="nucleotide sequence ID" value="NZ_NOIG01000017.1"/>
</dbReference>
<dbReference type="OrthoDB" id="9812656at2"/>
<dbReference type="PANTHER" id="PTHR21366:SF14">
    <property type="entry name" value="GLYOXALASE DOMAIN-CONTAINING PROTEIN 5"/>
    <property type="match status" value="1"/>
</dbReference>
<evidence type="ECO:0000313" key="4">
    <source>
        <dbReference type="Proteomes" id="UP000215441"/>
    </source>
</evidence>
<dbReference type="GO" id="GO:0004462">
    <property type="term" value="F:lactoylglutathione lyase activity"/>
    <property type="evidence" value="ECO:0007669"/>
    <property type="project" value="InterPro"/>
</dbReference>
<evidence type="ECO:0000256" key="1">
    <source>
        <dbReference type="ARBA" id="ARBA00022723"/>
    </source>
</evidence>
<dbReference type="InterPro" id="IPR029068">
    <property type="entry name" value="Glyas_Bleomycin-R_OHBP_Dase"/>
</dbReference>
<dbReference type="InterPro" id="IPR004360">
    <property type="entry name" value="Glyas_Fos-R_dOase_dom"/>
</dbReference>
<dbReference type="InterPro" id="IPR037523">
    <property type="entry name" value="VOC_core"/>
</dbReference>
<keyword evidence="4" id="KW-1185">Reference proteome</keyword>
<reference evidence="3 4" key="1">
    <citation type="submission" date="2017-07" db="EMBL/GenBank/DDBJ databases">
        <title>Acidovorax KNDSW TSA 6 genome sequence and assembly.</title>
        <authorList>
            <person name="Mayilraj S."/>
        </authorList>
    </citation>
    <scope>NUCLEOTIDE SEQUENCE [LARGE SCALE GENOMIC DNA]</scope>
    <source>
        <strain evidence="3 4">KNDSW-TSA6</strain>
    </source>
</reference>
<dbReference type="Gene3D" id="3.10.180.10">
    <property type="entry name" value="2,3-Dihydroxybiphenyl 1,2-Dioxygenase, domain 1"/>
    <property type="match status" value="1"/>
</dbReference>
<sequence length="128" mass="14004">MPLTLDSLDHVVLTVASIPATIAFYERVLGMAAREFKPQRYALHFGTQKINLHEVGTVVDPNVRHAKAGSGDLCFLTRTPLEEVIAHLQAEGVAVVQGPVGATGARQRLRSVYIYDPDENLIEIANEI</sequence>
<dbReference type="AlphaFoldDB" id="A0A235EFI7"/>
<dbReference type="InterPro" id="IPR050383">
    <property type="entry name" value="GlyoxalaseI/FosfomycinResist"/>
</dbReference>
<name>A0A235EFI7_9BURK</name>
<dbReference type="PROSITE" id="PS51819">
    <property type="entry name" value="VOC"/>
    <property type="match status" value="1"/>
</dbReference>
<dbReference type="EMBL" id="NOIG01000017">
    <property type="protein sequence ID" value="OYD47784.1"/>
    <property type="molecule type" value="Genomic_DNA"/>
</dbReference>
<accession>A0A235EFI7</accession>
<evidence type="ECO:0000259" key="2">
    <source>
        <dbReference type="PROSITE" id="PS51819"/>
    </source>
</evidence>
<comment type="caution">
    <text evidence="3">The sequence shown here is derived from an EMBL/GenBank/DDBJ whole genome shotgun (WGS) entry which is preliminary data.</text>
</comment>
<dbReference type="InterPro" id="IPR018146">
    <property type="entry name" value="Glyoxalase_1_CS"/>
</dbReference>
<dbReference type="PANTHER" id="PTHR21366">
    <property type="entry name" value="GLYOXALASE FAMILY PROTEIN"/>
    <property type="match status" value="1"/>
</dbReference>